<feature type="compositionally biased region" description="Low complexity" evidence="1">
    <location>
        <begin position="1020"/>
        <end position="1044"/>
    </location>
</feature>
<keyword evidence="2" id="KW-0812">Transmembrane</keyword>
<feature type="compositionally biased region" description="Low complexity" evidence="1">
    <location>
        <begin position="1130"/>
        <end position="1144"/>
    </location>
</feature>
<evidence type="ECO:0000313" key="4">
    <source>
        <dbReference type="Proteomes" id="UP000005710"/>
    </source>
</evidence>
<feature type="transmembrane region" description="Helical" evidence="2">
    <location>
        <begin position="159"/>
        <end position="180"/>
    </location>
</feature>
<accession>K6PQ70</accession>
<feature type="compositionally biased region" description="Pro residues" evidence="1">
    <location>
        <begin position="1092"/>
        <end position="1102"/>
    </location>
</feature>
<reference evidence="3" key="2">
    <citation type="submission" date="2012-10" db="EMBL/GenBank/DDBJ databases">
        <title>Improved high-quality draft of Thermaerobacter subterraneus C21, DSM 13965.</title>
        <authorList>
            <consortium name="DOE Joint Genome Institute"/>
            <person name="Eisen J."/>
            <person name="Huntemann M."/>
            <person name="Wei C.-L."/>
            <person name="Han J."/>
            <person name="Detter J.C."/>
            <person name="Han C."/>
            <person name="Tapia R."/>
            <person name="Chen A."/>
            <person name="Kyrpides N."/>
            <person name="Mavromatis K."/>
            <person name="Markowitz V."/>
            <person name="Szeto E."/>
            <person name="Ivanova N."/>
            <person name="Mikhailova N."/>
            <person name="Ovchinnikova G."/>
            <person name="Pagani I."/>
            <person name="Pati A."/>
            <person name="Goodwin L."/>
            <person name="Nordberg H.P."/>
            <person name="Cantor M.N."/>
            <person name="Hua S.X."/>
            <person name="Woyke T."/>
            <person name="Eisen J."/>
            <person name="Klenk H.-P."/>
        </authorList>
    </citation>
    <scope>NUCLEOTIDE SEQUENCE [LARGE SCALE GENOMIC DNA]</scope>
    <source>
        <strain evidence="3">DSM 13965</strain>
    </source>
</reference>
<feature type="region of interest" description="Disordered" evidence="1">
    <location>
        <begin position="489"/>
        <end position="567"/>
    </location>
</feature>
<dbReference type="RefSeq" id="WP_006903073.1">
    <property type="nucleotide sequence ID" value="NZ_JH976535.1"/>
</dbReference>
<feature type="region of interest" description="Disordered" evidence="1">
    <location>
        <begin position="188"/>
        <end position="237"/>
    </location>
</feature>
<feature type="transmembrane region" description="Helical" evidence="2">
    <location>
        <begin position="377"/>
        <end position="396"/>
    </location>
</feature>
<dbReference type="STRING" id="867903.ThesuDRAFT_00801"/>
<proteinExistence type="predicted"/>
<evidence type="ECO:0000313" key="3">
    <source>
        <dbReference type="EMBL" id="EKP95072.1"/>
    </source>
</evidence>
<feature type="transmembrane region" description="Helical" evidence="2">
    <location>
        <begin position="336"/>
        <end position="354"/>
    </location>
</feature>
<feature type="compositionally biased region" description="Pro residues" evidence="1">
    <location>
        <begin position="72"/>
        <end position="88"/>
    </location>
</feature>
<feature type="compositionally biased region" description="Pro residues" evidence="1">
    <location>
        <begin position="1145"/>
        <end position="1170"/>
    </location>
</feature>
<feature type="compositionally biased region" description="Pro residues" evidence="1">
    <location>
        <begin position="769"/>
        <end position="779"/>
    </location>
</feature>
<feature type="region of interest" description="Disordered" evidence="1">
    <location>
        <begin position="769"/>
        <end position="834"/>
    </location>
</feature>
<feature type="compositionally biased region" description="Basic residues" evidence="1">
    <location>
        <begin position="515"/>
        <end position="525"/>
    </location>
</feature>
<feature type="region of interest" description="Disordered" evidence="1">
    <location>
        <begin position="1"/>
        <end position="123"/>
    </location>
</feature>
<feature type="transmembrane region" description="Helical" evidence="2">
    <location>
        <begin position="124"/>
        <end position="147"/>
    </location>
</feature>
<feature type="region of interest" description="Disordered" evidence="1">
    <location>
        <begin position="249"/>
        <end position="277"/>
    </location>
</feature>
<reference evidence="3" key="1">
    <citation type="submission" date="2010-10" db="EMBL/GenBank/DDBJ databases">
        <authorList>
            <consortium name="US DOE Joint Genome Institute (JGI-PGF)"/>
            <person name="Lucas S."/>
            <person name="Copeland A."/>
            <person name="Lapidus A."/>
            <person name="Bruce D."/>
            <person name="Goodwin L."/>
            <person name="Pitluck S."/>
            <person name="Kyrpides N."/>
            <person name="Mavromatis K."/>
            <person name="Detter J.C."/>
            <person name="Han C."/>
            <person name="Land M."/>
            <person name="Hauser L."/>
            <person name="Markowitz V."/>
            <person name="Cheng J.-F."/>
            <person name="Hugenholtz P."/>
            <person name="Woyke T."/>
            <person name="Wu D."/>
            <person name="Pukall R."/>
            <person name="Wahrenburg C."/>
            <person name="Brambilla E."/>
            <person name="Klenk H.-P."/>
            <person name="Eisen J.A."/>
        </authorList>
    </citation>
    <scope>NUCLEOTIDE SEQUENCE [LARGE SCALE GENOMIC DNA]</scope>
    <source>
        <strain evidence="3">DSM 13965</strain>
    </source>
</reference>
<keyword evidence="2" id="KW-1133">Transmembrane helix</keyword>
<feature type="compositionally biased region" description="Basic residues" evidence="1">
    <location>
        <begin position="1062"/>
        <end position="1071"/>
    </location>
</feature>
<sequence length="1189" mass="116590">MASRRSLPFRRPVRGPAGDGGPRRPGAAADPSPGEHARSAGEGPPLMVVPPLPAPQATAAMARRQAAVPAALPGPVPVAAGPIPPGPDRPTRDTGQERPGAGRLAGPAGDPAPRGARGSGPQPWAWGAAVGTVLAVAGLYATLAASVRHPAGEPVPHPLLLLGLAAPAAGMAASGLAAAVRGLRRRGRLHSRAPGGNVGALRRNAGARGDDALKDNGDPRQSPPAAGVNPCSQVPYPVSPQTLRHVVPLTRPPEQEPARPRPRPPAQVRGRHHTVAQPEAQGRLRWLRAAARRGLGGLPHLVALGGYLAAAAGWAGWGADVALPALGQALWPARDLAVLAAAVLAALAAGDLAGRQRPTPAGKDAGTEVLKDDARPLVLRWILHGGALALALAALAPWEFAALPADHPARRLPSGLYAAASVTLAAWVLAHAAGSARRPEDAPAAAASYTMLRTGIMLALAGRAEVPAPAQPVILSGLLWLLPARGGRRPARMRAGRGTETSGAGDPGPAAEGRRPRKPLRRPVARHAGAGHGSPPAAPPRRSPAPAGERGSLSPLPAPPGTGDGYPSPRWRVARSVALGMVAAVLFGLAHTGLLWITGAWEAGPGLGNNPPAGGPAISGPVSGPVGTAATGILAPGTAGGPGWPSFLPPGPAGYAFLAALAGLAGFVLGSATAAASRWCLDTARLPVPVAARARSLPGSGLAEAPGPGGMAGASAPGAAPDPGTEANPAGPAADAGHALDAPPARQAAGLEVAQVFLPAVARPLLPPWQPRPPLPAPGPAGAAARPGTPPGTVPGGLSAEGRGEAGQGSTRPAAAPGEVPQGAPGQAGVLGEIPQGASSHAATVGQVIQGVSSQAATLGKATQGSASPAAVPGDGSRAFPGPATTPGEVAHAAPGPAGSPAEAPLPAHPPQERLEKGLGGGGQPPSTTTRGEEDSLPVPQHASGRPPSQLQIPSGHNPPPGIGAPASPGARPSPAAPPAPAAPGACGGPVAAGARAGAAAPDGTLPAPDHGAGGPQQVPAAMPTSMPRPMTPPAAADPDAAHQPPGPGGTARQATSGRSGAIRRIRRRVLRSSGRPSRTPAGCSPAAAQGPPVPGGRPPAPAGLQPEDRGRPPARSDAPGPSLGRVVMPAWAGWRAAAGSSSPAPQPSGPPGSPTPGSPTGPGGRPPLGRPVLPLRRPAARGGSLPNR</sequence>
<comment type="caution">
    <text evidence="3">The sequence shown here is derived from an EMBL/GenBank/DDBJ whole genome shotgun (WGS) entry which is preliminary data.</text>
</comment>
<name>K6PQ70_9FIRM</name>
<gene>
    <name evidence="3" type="ORF">ThesuDRAFT_00801</name>
</gene>
<feature type="compositionally biased region" description="Low complexity" evidence="1">
    <location>
        <begin position="983"/>
        <end position="1002"/>
    </location>
</feature>
<feature type="region of interest" description="Disordered" evidence="1">
    <location>
        <begin position="860"/>
        <end position="1189"/>
    </location>
</feature>
<feature type="compositionally biased region" description="Low complexity" evidence="1">
    <location>
        <begin position="55"/>
        <end position="71"/>
    </location>
</feature>
<dbReference type="AlphaFoldDB" id="K6PQ70"/>
<feature type="compositionally biased region" description="Low complexity" evidence="1">
    <location>
        <begin position="98"/>
        <end position="123"/>
    </location>
</feature>
<protein>
    <submittedName>
        <fullName evidence="3">Uncharacterized protein</fullName>
    </submittedName>
</protein>
<feature type="transmembrane region" description="Helical" evidence="2">
    <location>
        <begin position="653"/>
        <end position="676"/>
    </location>
</feature>
<feature type="compositionally biased region" description="Basic and acidic residues" evidence="1">
    <location>
        <begin position="208"/>
        <end position="218"/>
    </location>
</feature>
<feature type="transmembrane region" description="Helical" evidence="2">
    <location>
        <begin position="295"/>
        <end position="316"/>
    </location>
</feature>
<keyword evidence="2" id="KW-0472">Membrane</keyword>
<feature type="compositionally biased region" description="Low complexity" evidence="1">
    <location>
        <begin position="964"/>
        <end position="974"/>
    </location>
</feature>
<feature type="transmembrane region" description="Helical" evidence="2">
    <location>
        <begin position="577"/>
        <end position="597"/>
    </location>
</feature>
<feature type="compositionally biased region" description="Low complexity" evidence="1">
    <location>
        <begin position="713"/>
        <end position="724"/>
    </location>
</feature>
<feature type="compositionally biased region" description="Low complexity" evidence="1">
    <location>
        <begin position="891"/>
        <end position="906"/>
    </location>
</feature>
<keyword evidence="4" id="KW-1185">Reference proteome</keyword>
<dbReference type="EMBL" id="AENY02000002">
    <property type="protein sequence ID" value="EKP95072.1"/>
    <property type="molecule type" value="Genomic_DNA"/>
</dbReference>
<dbReference type="HOGENOM" id="CLU_272010_0_0_9"/>
<feature type="region of interest" description="Disordered" evidence="1">
    <location>
        <begin position="699"/>
        <end position="740"/>
    </location>
</feature>
<organism evidence="3 4">
    <name type="scientific">Thermaerobacter subterraneus DSM 13965</name>
    <dbReference type="NCBI Taxonomy" id="867903"/>
    <lineage>
        <taxon>Bacteria</taxon>
        <taxon>Bacillati</taxon>
        <taxon>Bacillota</taxon>
        <taxon>Clostridia</taxon>
        <taxon>Eubacteriales</taxon>
        <taxon>Clostridiales Family XVII. Incertae Sedis</taxon>
        <taxon>Thermaerobacter</taxon>
    </lineage>
</organism>
<evidence type="ECO:0000256" key="2">
    <source>
        <dbReference type="SAM" id="Phobius"/>
    </source>
</evidence>
<feature type="compositionally biased region" description="Low complexity" evidence="1">
    <location>
        <begin position="1171"/>
        <end position="1183"/>
    </location>
</feature>
<evidence type="ECO:0000256" key="1">
    <source>
        <dbReference type="SAM" id="MobiDB-lite"/>
    </source>
</evidence>
<dbReference type="Proteomes" id="UP000005710">
    <property type="component" value="Unassembled WGS sequence"/>
</dbReference>
<feature type="transmembrane region" description="Helical" evidence="2">
    <location>
        <begin position="416"/>
        <end position="434"/>
    </location>
</feature>